<reference evidence="5" key="1">
    <citation type="submission" date="2021-01" db="EMBL/GenBank/DDBJ databases">
        <title>Genome sequence of strain Noviherbaspirillum sp. DKR-6.</title>
        <authorList>
            <person name="Chaudhary D.K."/>
        </authorList>
    </citation>
    <scope>NUCLEOTIDE SEQUENCE</scope>
    <source>
        <strain evidence="5">DKR-6</strain>
    </source>
</reference>
<dbReference type="EMBL" id="JAEPBG010000022">
    <property type="protein sequence ID" value="MBK4738513.1"/>
    <property type="molecule type" value="Genomic_DNA"/>
</dbReference>
<dbReference type="Proteomes" id="UP000622890">
    <property type="component" value="Unassembled WGS sequence"/>
</dbReference>
<keyword evidence="2" id="KW-0238">DNA-binding</keyword>
<dbReference type="Pfam" id="PF02311">
    <property type="entry name" value="AraC_binding"/>
    <property type="match status" value="1"/>
</dbReference>
<name>A0A934SZE3_9BURK</name>
<dbReference type="PANTHER" id="PTHR11019:SF159">
    <property type="entry name" value="TRANSCRIPTIONAL REGULATOR-RELATED"/>
    <property type="match status" value="1"/>
</dbReference>
<dbReference type="InterPro" id="IPR011051">
    <property type="entry name" value="RmlC_Cupin_sf"/>
</dbReference>
<dbReference type="SUPFAM" id="SSF51182">
    <property type="entry name" value="RmlC-like cupins"/>
    <property type="match status" value="1"/>
</dbReference>
<dbReference type="RefSeq" id="WP_200597803.1">
    <property type="nucleotide sequence ID" value="NZ_JAEPBG010000022.1"/>
</dbReference>
<evidence type="ECO:0000313" key="6">
    <source>
        <dbReference type="Proteomes" id="UP000622890"/>
    </source>
</evidence>
<dbReference type="InterPro" id="IPR003313">
    <property type="entry name" value="AraC-bd"/>
</dbReference>
<dbReference type="AlphaFoldDB" id="A0A934SZE3"/>
<sequence>MATAIARPVSALASSYPAGAFIPPHHHARAQLIFGVQGVMTVQAGEGLWVVPSSHALWVPAGVEHAIRMSGQVEMRTVYIDQAQMQHAFEECQVLFVSPLLRELILRAMHIPRLYDERGMDGRIMQLILDEVVLLRPQPLGLRMPRDARLLRLCERLLGNLSDSPSISQLGMEVGLSERSIIRLFPKETGMSLGRWQMQARLMKAFELFDKGHSVTYVALELGYSSPTAFTKMFRRWMGVAPTTMLAQGSGSQQVDASAFP</sequence>
<dbReference type="Gene3D" id="1.10.10.60">
    <property type="entry name" value="Homeodomain-like"/>
    <property type="match status" value="2"/>
</dbReference>
<dbReference type="GO" id="GO:0003700">
    <property type="term" value="F:DNA-binding transcription factor activity"/>
    <property type="evidence" value="ECO:0007669"/>
    <property type="project" value="InterPro"/>
</dbReference>
<organism evidence="5 6">
    <name type="scientific">Noviherbaspirillum pedocola</name>
    <dbReference type="NCBI Taxonomy" id="2801341"/>
    <lineage>
        <taxon>Bacteria</taxon>
        <taxon>Pseudomonadati</taxon>
        <taxon>Pseudomonadota</taxon>
        <taxon>Betaproteobacteria</taxon>
        <taxon>Burkholderiales</taxon>
        <taxon>Oxalobacteraceae</taxon>
        <taxon>Noviherbaspirillum</taxon>
    </lineage>
</organism>
<accession>A0A934SZE3</accession>
<dbReference type="PANTHER" id="PTHR11019">
    <property type="entry name" value="HTH-TYPE TRANSCRIPTIONAL REGULATOR NIMR"/>
    <property type="match status" value="1"/>
</dbReference>
<dbReference type="CDD" id="cd06124">
    <property type="entry name" value="cupin_NimR-like_N"/>
    <property type="match status" value="1"/>
</dbReference>
<dbReference type="Gene3D" id="2.60.120.10">
    <property type="entry name" value="Jelly Rolls"/>
    <property type="match status" value="1"/>
</dbReference>
<dbReference type="InterPro" id="IPR014710">
    <property type="entry name" value="RmlC-like_jellyroll"/>
</dbReference>
<keyword evidence="3" id="KW-0804">Transcription</keyword>
<dbReference type="SUPFAM" id="SSF46689">
    <property type="entry name" value="Homeodomain-like"/>
    <property type="match status" value="1"/>
</dbReference>
<evidence type="ECO:0000256" key="2">
    <source>
        <dbReference type="ARBA" id="ARBA00023125"/>
    </source>
</evidence>
<proteinExistence type="predicted"/>
<gene>
    <name evidence="5" type="ORF">JJB74_28175</name>
</gene>
<keyword evidence="1" id="KW-0805">Transcription regulation</keyword>
<dbReference type="SMART" id="SM00342">
    <property type="entry name" value="HTH_ARAC"/>
    <property type="match status" value="1"/>
</dbReference>
<evidence type="ECO:0000313" key="5">
    <source>
        <dbReference type="EMBL" id="MBK4738513.1"/>
    </source>
</evidence>
<keyword evidence="6" id="KW-1185">Reference proteome</keyword>
<dbReference type="GO" id="GO:0043565">
    <property type="term" value="F:sequence-specific DNA binding"/>
    <property type="evidence" value="ECO:0007669"/>
    <property type="project" value="InterPro"/>
</dbReference>
<evidence type="ECO:0000256" key="3">
    <source>
        <dbReference type="ARBA" id="ARBA00023163"/>
    </source>
</evidence>
<dbReference type="InterPro" id="IPR018060">
    <property type="entry name" value="HTH_AraC"/>
</dbReference>
<feature type="domain" description="HTH araC/xylS-type" evidence="4">
    <location>
        <begin position="151"/>
        <end position="248"/>
    </location>
</feature>
<protein>
    <submittedName>
        <fullName evidence="5">Helix-turn-helix transcriptional regulator</fullName>
    </submittedName>
</protein>
<dbReference type="PROSITE" id="PS01124">
    <property type="entry name" value="HTH_ARAC_FAMILY_2"/>
    <property type="match status" value="1"/>
</dbReference>
<evidence type="ECO:0000256" key="1">
    <source>
        <dbReference type="ARBA" id="ARBA00023015"/>
    </source>
</evidence>
<dbReference type="Pfam" id="PF12833">
    <property type="entry name" value="HTH_18"/>
    <property type="match status" value="1"/>
</dbReference>
<dbReference type="InterPro" id="IPR009057">
    <property type="entry name" value="Homeodomain-like_sf"/>
</dbReference>
<evidence type="ECO:0000259" key="4">
    <source>
        <dbReference type="PROSITE" id="PS01124"/>
    </source>
</evidence>
<comment type="caution">
    <text evidence="5">The sequence shown here is derived from an EMBL/GenBank/DDBJ whole genome shotgun (WGS) entry which is preliminary data.</text>
</comment>